<dbReference type="EMBL" id="MH744420">
    <property type="protein sequence ID" value="AYD81640.1"/>
    <property type="molecule type" value="Genomic_DNA"/>
</dbReference>
<gene>
    <name evidence="1" type="primary">39</name>
    <name evidence="1" type="ORF">SEA_KROMP_39</name>
</gene>
<accession>A0A386KBN7</accession>
<name>A0A386KBN7_9CAUD</name>
<sequence>MSPEERRLRAQLGAEVSWANTADRTARTAPGARAAEARFHTQAREMHPDASEEQIAKVAENLRRAHFRRMALAAATARRKKAAARKAGAAA</sequence>
<proteinExistence type="predicted"/>
<organism evidence="1 2">
    <name type="scientific">Streptomyces phage Kromp</name>
    <dbReference type="NCBI Taxonomy" id="2315619"/>
    <lineage>
        <taxon>Viruses</taxon>
        <taxon>Duplodnaviria</taxon>
        <taxon>Heunggongvirae</taxon>
        <taxon>Uroviricota</taxon>
        <taxon>Caudoviricetes</taxon>
        <taxon>Krompvirus</taxon>
        <taxon>Krompvirus kromp</taxon>
    </lineage>
</organism>
<keyword evidence="2" id="KW-1185">Reference proteome</keyword>
<evidence type="ECO:0000313" key="1">
    <source>
        <dbReference type="EMBL" id="AYD81640.1"/>
    </source>
</evidence>
<protein>
    <submittedName>
        <fullName evidence="1">Uncharacterized protein</fullName>
    </submittedName>
</protein>
<reference evidence="2" key="1">
    <citation type="submission" date="2018-08" db="EMBL/GenBank/DDBJ databases">
        <authorList>
            <person name="Mousa M."/>
            <person name="Kelsky B.L."/>
            <person name="Goh L.M."/>
            <person name="Shaffer C.D."/>
            <person name="Weston-Hafer K.A."/>
            <person name="Russell D.A."/>
            <person name="Pope W.H."/>
            <person name="Jacobs-Sera D."/>
            <person name="Hendrix R.W."/>
            <person name="Hatfull G.F."/>
        </authorList>
    </citation>
    <scope>NUCLEOTIDE SEQUENCE [LARGE SCALE GENOMIC DNA]</scope>
</reference>
<evidence type="ECO:0000313" key="2">
    <source>
        <dbReference type="Proteomes" id="UP000274637"/>
    </source>
</evidence>
<dbReference type="Proteomes" id="UP000274637">
    <property type="component" value="Segment"/>
</dbReference>